<organism evidence="2 3">
    <name type="scientific">Haloplanus vescus</name>
    <dbReference type="NCBI Taxonomy" id="555874"/>
    <lineage>
        <taxon>Archaea</taxon>
        <taxon>Methanobacteriati</taxon>
        <taxon>Methanobacteriota</taxon>
        <taxon>Stenosarchaea group</taxon>
        <taxon>Halobacteria</taxon>
        <taxon>Halobacteriales</taxon>
        <taxon>Haloferacaceae</taxon>
        <taxon>Haloplanus</taxon>
    </lineage>
</organism>
<evidence type="ECO:0000256" key="1">
    <source>
        <dbReference type="SAM" id="MobiDB-lite"/>
    </source>
</evidence>
<proteinExistence type="predicted"/>
<name>A0A1H3XIC6_9EURY</name>
<dbReference type="EMBL" id="FNQT01000001">
    <property type="protein sequence ID" value="SDZ98711.1"/>
    <property type="molecule type" value="Genomic_DNA"/>
</dbReference>
<dbReference type="AlphaFoldDB" id="A0A1H3XIC6"/>
<protein>
    <submittedName>
        <fullName evidence="2">Uncharacterized protein</fullName>
    </submittedName>
</protein>
<dbReference type="STRING" id="555874.SAMN04488065_1568"/>
<sequence length="666" mass="74061">MSHQSLYLRLRWPGIDTPAERVTTPLGDAIARTVYAVTRQPDDVVEALLYTGAQTQELLLAAGDRTLEATAPLIRTAQDELPRTMGFELVEATSLGTTPALSACLLGPTPPSERVQKRVTTPYPDLSPPSTALRQYLETLIDRRLPHVVRVVVRNAGSDREVSLRVALYHRDHQWISDSDHAAALNAGTLDPATYFTDEAITSSWQLPLEGTWSVAADAPLLEAPHESARLYLDAKQIRALEYDAAHQPTRRKRLARSPAVFDAVRERHFSSEQRRAYASFDVDPWLTVDAETLPAFLDHVPAYYEQDLWPAVPGWDRFDLSVKSVLREPSGTTPGATPEAPSPSDPGARLDLDSPADRQQQIVEWFATRGRLHQARNFAHAHFEAIRKGCAHPVRIVADETLAGGDLIGAVSDARRADTTAYIVADTTATANQITEILSHPFCETTPDRTRLYSTTRCLKATEQLVVYPRDVDPPEWWVTPAGTVELWAGDDCLGRWDPPLEVPTLSESLPSCRPDGGGYVVTDPVGNRQMRAATAEDVVASWLPLPAPSVPTFLASGLHYATVLTPTIHGFREHQHRPEWVTADSPTYRTSSFTNEVLERFCDRYTVPTDTDPLDSDQLVPRLCTWLRTIDPYGFEFELDPGSVDVYLDVYPDEPRQLRYPPSE</sequence>
<dbReference type="RefSeq" id="WP_245697900.1">
    <property type="nucleotide sequence ID" value="NZ_FNQT01000001.1"/>
</dbReference>
<accession>A0A1H3XIC6</accession>
<gene>
    <name evidence="2" type="ORF">SAMN04488065_1568</name>
</gene>
<evidence type="ECO:0000313" key="3">
    <source>
        <dbReference type="Proteomes" id="UP000236755"/>
    </source>
</evidence>
<keyword evidence="3" id="KW-1185">Reference proteome</keyword>
<reference evidence="2 3" key="1">
    <citation type="submission" date="2016-10" db="EMBL/GenBank/DDBJ databases">
        <authorList>
            <person name="de Groot N.N."/>
        </authorList>
    </citation>
    <scope>NUCLEOTIDE SEQUENCE [LARGE SCALE GENOMIC DNA]</scope>
    <source>
        <strain evidence="2 3">CGMCC 1.8712</strain>
    </source>
</reference>
<dbReference type="Proteomes" id="UP000236755">
    <property type="component" value="Unassembled WGS sequence"/>
</dbReference>
<evidence type="ECO:0000313" key="2">
    <source>
        <dbReference type="EMBL" id="SDZ98711.1"/>
    </source>
</evidence>
<feature type="region of interest" description="Disordered" evidence="1">
    <location>
        <begin position="107"/>
        <end position="127"/>
    </location>
</feature>
<feature type="region of interest" description="Disordered" evidence="1">
    <location>
        <begin position="328"/>
        <end position="355"/>
    </location>
</feature>